<feature type="compositionally biased region" description="Low complexity" evidence="1">
    <location>
        <begin position="130"/>
        <end position="144"/>
    </location>
</feature>
<protein>
    <submittedName>
        <fullName evidence="2">Uncharacterized protein</fullName>
    </submittedName>
</protein>
<name>A0A3P6U0B6_CYLGO</name>
<feature type="region of interest" description="Disordered" evidence="1">
    <location>
        <begin position="15"/>
        <end position="89"/>
    </location>
</feature>
<evidence type="ECO:0000256" key="1">
    <source>
        <dbReference type="SAM" id="MobiDB-lite"/>
    </source>
</evidence>
<dbReference type="EMBL" id="UYRV01022475">
    <property type="protein sequence ID" value="VDK71584.1"/>
    <property type="molecule type" value="Genomic_DNA"/>
</dbReference>
<accession>A0A3P6U0B6</accession>
<feature type="compositionally biased region" description="Basic and acidic residues" evidence="1">
    <location>
        <begin position="103"/>
        <end position="112"/>
    </location>
</feature>
<gene>
    <name evidence="2" type="ORF">CGOC_LOCUS6743</name>
</gene>
<proteinExistence type="predicted"/>
<organism evidence="2 3">
    <name type="scientific">Cylicostephanus goldi</name>
    <name type="common">Nematode worm</name>
    <dbReference type="NCBI Taxonomy" id="71465"/>
    <lineage>
        <taxon>Eukaryota</taxon>
        <taxon>Metazoa</taxon>
        <taxon>Ecdysozoa</taxon>
        <taxon>Nematoda</taxon>
        <taxon>Chromadorea</taxon>
        <taxon>Rhabditida</taxon>
        <taxon>Rhabditina</taxon>
        <taxon>Rhabditomorpha</taxon>
        <taxon>Strongyloidea</taxon>
        <taxon>Strongylidae</taxon>
        <taxon>Cylicostephanus</taxon>
    </lineage>
</organism>
<dbReference type="AlphaFoldDB" id="A0A3P6U0B6"/>
<feature type="compositionally biased region" description="Basic and acidic residues" evidence="1">
    <location>
        <begin position="156"/>
        <end position="167"/>
    </location>
</feature>
<keyword evidence="3" id="KW-1185">Reference proteome</keyword>
<feature type="region of interest" description="Disordered" evidence="1">
    <location>
        <begin position="103"/>
        <end position="167"/>
    </location>
</feature>
<dbReference type="Proteomes" id="UP000271889">
    <property type="component" value="Unassembled WGS sequence"/>
</dbReference>
<evidence type="ECO:0000313" key="3">
    <source>
        <dbReference type="Proteomes" id="UP000271889"/>
    </source>
</evidence>
<evidence type="ECO:0000313" key="2">
    <source>
        <dbReference type="EMBL" id="VDK71584.1"/>
    </source>
</evidence>
<reference evidence="2 3" key="1">
    <citation type="submission" date="2018-11" db="EMBL/GenBank/DDBJ databases">
        <authorList>
            <consortium name="Pathogen Informatics"/>
        </authorList>
    </citation>
    <scope>NUCLEOTIDE SEQUENCE [LARGE SCALE GENOMIC DNA]</scope>
</reference>
<sequence length="167" mass="18024">MLNSIVEEDEIISTAPQKPAWKAPDLQVSPPVTSPIFDANATPPTTSKKKSAGRFTPKGTKFRDASELLAGTQPGTHFAPWAGTATSPQNSITPLATVILQEEKETSKRVNKETIPVKPASISHQRRRTSGSVSWSESVVSPSPATSPPAPSLAEIMREEERRQREG</sequence>